<dbReference type="InterPro" id="IPR036249">
    <property type="entry name" value="Thioredoxin-like_sf"/>
</dbReference>
<accession>A0A0L0QQC5</accession>
<dbReference type="EMBL" id="LGTO01000007">
    <property type="protein sequence ID" value="KNE20820.1"/>
    <property type="molecule type" value="Genomic_DNA"/>
</dbReference>
<proteinExistence type="predicted"/>
<evidence type="ECO:0000259" key="1">
    <source>
        <dbReference type="PROSITE" id="PS51352"/>
    </source>
</evidence>
<protein>
    <submittedName>
        <fullName evidence="2">Thioredoxin</fullName>
    </submittedName>
</protein>
<dbReference type="Gene3D" id="3.40.30.10">
    <property type="entry name" value="Glutaredoxin"/>
    <property type="match status" value="1"/>
</dbReference>
<feature type="domain" description="Thioredoxin" evidence="1">
    <location>
        <begin position="1"/>
        <end position="105"/>
    </location>
</feature>
<dbReference type="RefSeq" id="WP_050353407.1">
    <property type="nucleotide sequence ID" value="NZ_BOSN01000013.1"/>
</dbReference>
<dbReference type="Proteomes" id="UP000036780">
    <property type="component" value="Unassembled WGS sequence"/>
</dbReference>
<evidence type="ECO:0000313" key="3">
    <source>
        <dbReference type="Proteomes" id="UP000036780"/>
    </source>
</evidence>
<dbReference type="Pfam" id="PF00085">
    <property type="entry name" value="Thioredoxin"/>
    <property type="match status" value="1"/>
</dbReference>
<dbReference type="PROSITE" id="PS51352">
    <property type="entry name" value="THIOREDOXIN_2"/>
    <property type="match status" value="1"/>
</dbReference>
<dbReference type="GeneID" id="66869933"/>
<reference evidence="3" key="1">
    <citation type="submission" date="2015-07" db="EMBL/GenBank/DDBJ databases">
        <title>Fjat-10053 dsm26.</title>
        <authorList>
            <person name="Liu B."/>
            <person name="Wang J."/>
            <person name="Zhu Y."/>
            <person name="Liu G."/>
            <person name="Chen Q."/>
            <person name="Chen Z."/>
            <person name="Lan J."/>
            <person name="Che J."/>
            <person name="Ge C."/>
            <person name="Shi H."/>
            <person name="Pan Z."/>
            <person name="Liu X."/>
        </authorList>
    </citation>
    <scope>NUCLEOTIDE SEQUENCE [LARGE SCALE GENOMIC DNA]</scope>
    <source>
        <strain evidence="3">DSM 26</strain>
    </source>
</reference>
<comment type="caution">
    <text evidence="2">The sequence shown here is derived from an EMBL/GenBank/DDBJ whole genome shotgun (WGS) entry which is preliminary data.</text>
</comment>
<gene>
    <name evidence="2" type="ORF">AFK71_21115</name>
</gene>
<organism evidence="2 3">
    <name type="scientific">Virgibacillus pantothenticus</name>
    <dbReference type="NCBI Taxonomy" id="1473"/>
    <lineage>
        <taxon>Bacteria</taxon>
        <taxon>Bacillati</taxon>
        <taxon>Bacillota</taxon>
        <taxon>Bacilli</taxon>
        <taxon>Bacillales</taxon>
        <taxon>Bacillaceae</taxon>
        <taxon>Virgibacillus</taxon>
    </lineage>
</organism>
<keyword evidence="3" id="KW-1185">Reference proteome</keyword>
<dbReference type="CDD" id="cd02947">
    <property type="entry name" value="TRX_family"/>
    <property type="match status" value="1"/>
</dbReference>
<sequence>MEALTKQDSFTDVINKERVVLYFTAGWCPDCTVIEPVLPEIEAAYPAYSFIKVDRDQFIDVCQEYEIFGIPSFIAFQNGKEVGRFVSKDRKTKEEIMNFMNHLPS</sequence>
<name>A0A0L0QQC5_VIRPA</name>
<dbReference type="OrthoDB" id="7629852at2"/>
<evidence type="ECO:0000313" key="2">
    <source>
        <dbReference type="EMBL" id="KNE20820.1"/>
    </source>
</evidence>
<dbReference type="AlphaFoldDB" id="A0A0L0QQC5"/>
<dbReference type="InterPro" id="IPR013766">
    <property type="entry name" value="Thioredoxin_domain"/>
</dbReference>
<dbReference type="SUPFAM" id="SSF52833">
    <property type="entry name" value="Thioredoxin-like"/>
    <property type="match status" value="1"/>
</dbReference>
<dbReference type="PANTHER" id="PTHR10438:SF468">
    <property type="entry name" value="THIOREDOXIN-1-RELATED"/>
    <property type="match status" value="1"/>
</dbReference>
<dbReference type="PANTHER" id="PTHR10438">
    <property type="entry name" value="THIOREDOXIN"/>
    <property type="match status" value="1"/>
</dbReference>
<dbReference type="PATRIC" id="fig|1473.5.peg.3005"/>
<dbReference type="InterPro" id="IPR050620">
    <property type="entry name" value="Thioredoxin_H-type-like"/>
</dbReference>